<reference evidence="1 2" key="1">
    <citation type="submission" date="2017-05" db="EMBL/GenBank/DDBJ databases">
        <authorList>
            <person name="Varghese N."/>
            <person name="Submissions S."/>
        </authorList>
    </citation>
    <scope>NUCLEOTIDE SEQUENCE [LARGE SCALE GENOMIC DNA]</scope>
    <source>
        <strain evidence="1 2">DSM 18015</strain>
    </source>
</reference>
<sequence>MMKGAYTTIPIGLIKVAVVNRKLNHLKIYVFLKCISSGHLSVKANSCKIWAKEIGISEKTLKTCLDWMLKNRWLSFNSKIQSLRVVSYRQLKQKYKKYFHTAIKFDRSNFIDFRGFCAAALIGFYRNSKRFLDKKNKVSGTNNGVPRKNTYALPKNYYDFPVRFFAKCLGVSVTTAENLKKEAQKFGFISIIKNCFYLEDSDGNKVSTEFMKYWGHNKKYYIKSARGILVKGADLIKINVHLKRKWWAID</sequence>
<comment type="caution">
    <text evidence="1">The sequence shown here is derived from an EMBL/GenBank/DDBJ whole genome shotgun (WGS) entry which is preliminary data.</text>
</comment>
<proteinExistence type="predicted"/>
<evidence type="ECO:0000313" key="2">
    <source>
        <dbReference type="Proteomes" id="UP001158050"/>
    </source>
</evidence>
<name>A0ABY1R6T8_9FLAO</name>
<protein>
    <submittedName>
        <fullName evidence="1">Uncharacterized protein</fullName>
    </submittedName>
</protein>
<dbReference type="EMBL" id="FXUO01000009">
    <property type="protein sequence ID" value="SMP96589.1"/>
    <property type="molecule type" value="Genomic_DNA"/>
</dbReference>
<dbReference type="RefSeq" id="WP_283417902.1">
    <property type="nucleotide sequence ID" value="NZ_FXUO01000009.1"/>
</dbReference>
<gene>
    <name evidence="1" type="ORF">SAMN05421679_109130</name>
</gene>
<accession>A0ABY1R6T8</accession>
<evidence type="ECO:0000313" key="1">
    <source>
        <dbReference type="EMBL" id="SMP96589.1"/>
    </source>
</evidence>
<keyword evidence="2" id="KW-1185">Reference proteome</keyword>
<dbReference type="Proteomes" id="UP001158050">
    <property type="component" value="Unassembled WGS sequence"/>
</dbReference>
<organism evidence="1 2">
    <name type="scientific">Epilithonimonas pallida</name>
    <dbReference type="NCBI Taxonomy" id="373671"/>
    <lineage>
        <taxon>Bacteria</taxon>
        <taxon>Pseudomonadati</taxon>
        <taxon>Bacteroidota</taxon>
        <taxon>Flavobacteriia</taxon>
        <taxon>Flavobacteriales</taxon>
        <taxon>Weeksellaceae</taxon>
        <taxon>Chryseobacterium group</taxon>
        <taxon>Epilithonimonas</taxon>
    </lineage>
</organism>